<feature type="non-terminal residue" evidence="1">
    <location>
        <position position="98"/>
    </location>
</feature>
<dbReference type="AlphaFoldDB" id="A0A8J4TN25"/>
<evidence type="ECO:0000313" key="1">
    <source>
        <dbReference type="EMBL" id="KAF5891338.1"/>
    </source>
</evidence>
<dbReference type="EMBL" id="QNUK01000594">
    <property type="protein sequence ID" value="KAF5891338.1"/>
    <property type="molecule type" value="Genomic_DNA"/>
</dbReference>
<evidence type="ECO:0000313" key="2">
    <source>
        <dbReference type="Proteomes" id="UP000727407"/>
    </source>
</evidence>
<dbReference type="Proteomes" id="UP000727407">
    <property type="component" value="Unassembled WGS sequence"/>
</dbReference>
<accession>A0A8J4TN25</accession>
<reference evidence="1" key="1">
    <citation type="submission" date="2020-07" db="EMBL/GenBank/DDBJ databases">
        <title>Clarias magur genome sequencing, assembly and annotation.</title>
        <authorList>
            <person name="Kushwaha B."/>
            <person name="Kumar R."/>
            <person name="Das P."/>
            <person name="Joshi C.G."/>
            <person name="Kumar D."/>
            <person name="Nagpure N.S."/>
            <person name="Pandey M."/>
            <person name="Agarwal S."/>
            <person name="Srivastava S."/>
            <person name="Singh M."/>
            <person name="Sahoo L."/>
            <person name="Jayasankar P."/>
            <person name="Meher P.K."/>
            <person name="Koringa P.G."/>
            <person name="Iquebal M.A."/>
            <person name="Das S.P."/>
            <person name="Bit A."/>
            <person name="Patnaik S."/>
            <person name="Patel N."/>
            <person name="Shah T.M."/>
            <person name="Hinsu A."/>
            <person name="Jena J.K."/>
        </authorList>
    </citation>
    <scope>NUCLEOTIDE SEQUENCE</scope>
    <source>
        <strain evidence="1">CIFAMagur01</strain>
        <tissue evidence="1">Testis</tissue>
    </source>
</reference>
<comment type="caution">
    <text evidence="1">The sequence shown here is derived from an EMBL/GenBank/DDBJ whole genome shotgun (WGS) entry which is preliminary data.</text>
</comment>
<name>A0A8J4TN25_CLAMG</name>
<gene>
    <name evidence="1" type="primary">ofut1</name>
    <name evidence="1" type="ORF">DAT39_018965</name>
</gene>
<keyword evidence="2" id="KW-1185">Reference proteome</keyword>
<proteinExistence type="predicted"/>
<protein>
    <submittedName>
        <fullName evidence="1">O-fucosyltransferase 1</fullName>
    </submittedName>
</protein>
<sequence length="98" mass="10956">PWPLWDLTGSNLMFVRLRVKSSSTTLAPRTAGCCTMESGTVGDKTSASTRRTSFPPAFKGTRGYMRTAEQRRSALSFCFLINTTFYVFTQNILNIKCT</sequence>
<organism evidence="1 2">
    <name type="scientific">Clarias magur</name>
    <name type="common">Asian catfish</name>
    <name type="synonym">Macropteronotus magur</name>
    <dbReference type="NCBI Taxonomy" id="1594786"/>
    <lineage>
        <taxon>Eukaryota</taxon>
        <taxon>Metazoa</taxon>
        <taxon>Chordata</taxon>
        <taxon>Craniata</taxon>
        <taxon>Vertebrata</taxon>
        <taxon>Euteleostomi</taxon>
        <taxon>Actinopterygii</taxon>
        <taxon>Neopterygii</taxon>
        <taxon>Teleostei</taxon>
        <taxon>Ostariophysi</taxon>
        <taxon>Siluriformes</taxon>
        <taxon>Clariidae</taxon>
        <taxon>Clarias</taxon>
    </lineage>
</organism>